<dbReference type="EMBL" id="AEAI01004913">
    <property type="protein sequence ID" value="EGH49928.1"/>
    <property type="molecule type" value="Genomic_DNA"/>
</dbReference>
<name>F3GS75_PSESJ</name>
<gene>
    <name evidence="1" type="ORF">PSYPI_48982</name>
</gene>
<dbReference type="BioCyc" id="PSYR629263:G11X0-9085-MONOMER"/>
<keyword evidence="2" id="KW-1185">Reference proteome</keyword>
<proteinExistence type="predicted"/>
<accession>F3GS75</accession>
<organism evidence="1 2">
    <name type="scientific">Pseudomonas syringae pv. pisi str. 1704B</name>
    <dbReference type="NCBI Taxonomy" id="629263"/>
    <lineage>
        <taxon>Bacteria</taxon>
        <taxon>Pseudomonadati</taxon>
        <taxon>Pseudomonadota</taxon>
        <taxon>Gammaproteobacteria</taxon>
        <taxon>Pseudomonadales</taxon>
        <taxon>Pseudomonadaceae</taxon>
        <taxon>Pseudomonas</taxon>
        <taxon>Pseudomonas syringae</taxon>
    </lineage>
</organism>
<evidence type="ECO:0000313" key="1">
    <source>
        <dbReference type="EMBL" id="EGH49928.1"/>
    </source>
</evidence>
<evidence type="ECO:0000313" key="2">
    <source>
        <dbReference type="Proteomes" id="UP000004986"/>
    </source>
</evidence>
<comment type="caution">
    <text evidence="1">The sequence shown here is derived from an EMBL/GenBank/DDBJ whole genome shotgun (WGS) entry which is preliminary data.</text>
</comment>
<protein>
    <submittedName>
        <fullName evidence="1">Pyoverdine sidechain peptide synthetase I, epsilon-Lys module</fullName>
    </submittedName>
</protein>
<dbReference type="AlphaFoldDB" id="F3GS75"/>
<feature type="non-terminal residue" evidence="1">
    <location>
        <position position="34"/>
    </location>
</feature>
<dbReference type="HOGENOM" id="CLU_3370421_0_0_6"/>
<dbReference type="Proteomes" id="UP000004986">
    <property type="component" value="Unassembled WGS sequence"/>
</dbReference>
<reference evidence="1 2" key="1">
    <citation type="journal article" date="2011" name="PLoS Pathog.">
        <title>Dynamic evolution of pathogenicity revealed by sequencing and comparative genomics of 19 Pseudomonas syringae isolates.</title>
        <authorList>
            <person name="Baltrus D.A."/>
            <person name="Nishimura M.T."/>
            <person name="Romanchuk A."/>
            <person name="Chang J.H."/>
            <person name="Mukhtar M.S."/>
            <person name="Cherkis K."/>
            <person name="Roach J."/>
            <person name="Grant S.R."/>
            <person name="Jones C.D."/>
            <person name="Dangl J.L."/>
        </authorList>
    </citation>
    <scope>NUCLEOTIDE SEQUENCE [LARGE SCALE GENOMIC DNA]</scope>
    <source>
        <strain evidence="1 2">1704B</strain>
    </source>
</reference>
<feature type="non-terminal residue" evidence="1">
    <location>
        <position position="1"/>
    </location>
</feature>
<sequence>EGVAISHAALAEFVALGANYSDLREGDRVLQFAT</sequence>